<reference evidence="2 3" key="1">
    <citation type="submission" date="2016-06" db="EMBL/GenBank/DDBJ databases">
        <title>Three novel species with peptidoglycan cell walls form the new genus Lacunisphaera gen. nov. in the family Opitutaceae of the verrucomicrobial subdivision 4.</title>
        <authorList>
            <person name="Rast P."/>
            <person name="Gloeckner I."/>
            <person name="Jogler M."/>
            <person name="Boedeker C."/>
            <person name="Jeske O."/>
            <person name="Wiegand S."/>
            <person name="Reinhardt R."/>
            <person name="Schumann P."/>
            <person name="Rohde M."/>
            <person name="Spring S."/>
            <person name="Gloeckner F.O."/>
            <person name="Jogler C."/>
        </authorList>
    </citation>
    <scope>NUCLEOTIDE SEQUENCE [LARGE SCALE GENOMIC DNA]</scope>
    <source>
        <strain evidence="2 3">IG16b</strain>
    </source>
</reference>
<name>A0A1D8AS37_9BACT</name>
<organism evidence="2 3">
    <name type="scientific">Lacunisphaera limnophila</name>
    <dbReference type="NCBI Taxonomy" id="1838286"/>
    <lineage>
        <taxon>Bacteria</taxon>
        <taxon>Pseudomonadati</taxon>
        <taxon>Verrucomicrobiota</taxon>
        <taxon>Opitutia</taxon>
        <taxon>Opitutales</taxon>
        <taxon>Opitutaceae</taxon>
        <taxon>Lacunisphaera</taxon>
    </lineage>
</organism>
<evidence type="ECO:0000313" key="2">
    <source>
        <dbReference type="EMBL" id="AOS43679.1"/>
    </source>
</evidence>
<feature type="signal peptide" evidence="1">
    <location>
        <begin position="1"/>
        <end position="26"/>
    </location>
</feature>
<dbReference type="AlphaFoldDB" id="A0A1D8AS37"/>
<proteinExistence type="predicted"/>
<evidence type="ECO:0000313" key="3">
    <source>
        <dbReference type="Proteomes" id="UP000095228"/>
    </source>
</evidence>
<dbReference type="EMBL" id="CP016094">
    <property type="protein sequence ID" value="AOS43679.1"/>
    <property type="molecule type" value="Genomic_DNA"/>
</dbReference>
<keyword evidence="1" id="KW-0732">Signal</keyword>
<keyword evidence="3" id="KW-1185">Reference proteome</keyword>
<protein>
    <recommendedName>
        <fullName evidence="4">DUF4136 domain-containing protein</fullName>
    </recommendedName>
</protein>
<dbReference type="Proteomes" id="UP000095228">
    <property type="component" value="Chromosome"/>
</dbReference>
<dbReference type="STRING" id="1838286.Verru16b_00731"/>
<accession>A0A1D8AS37</accession>
<sequence>MALRQLLPWCSLLAMLGLAGCMTVHNVTIDAISDRTKPLGATYHLEVNDPSGGVDPTVHGAAVETIMDALAARGLYEVPASVRPDMMIEASYGTGHGYIKIINEANTPILLGSSLPTNNSKAVVVYDKTLEITARAPAPPGAASRPGHPAKPLDELWSVKAKIMDNKQELIPYLPALASACIDYIGENPGRELTLPVEAGQAKVLLQQRPAAPAPAAAPAPVATAP</sequence>
<evidence type="ECO:0000256" key="1">
    <source>
        <dbReference type="SAM" id="SignalP"/>
    </source>
</evidence>
<dbReference type="KEGG" id="obg:Verru16b_00731"/>
<gene>
    <name evidence="2" type="ORF">Verru16b_00731</name>
</gene>
<dbReference type="OrthoDB" id="9830808at2"/>
<dbReference type="RefSeq" id="WP_157772174.1">
    <property type="nucleotide sequence ID" value="NZ_CP016094.1"/>
</dbReference>
<dbReference type="PROSITE" id="PS51257">
    <property type="entry name" value="PROKAR_LIPOPROTEIN"/>
    <property type="match status" value="1"/>
</dbReference>
<feature type="chain" id="PRO_5009105124" description="DUF4136 domain-containing protein" evidence="1">
    <location>
        <begin position="27"/>
        <end position="226"/>
    </location>
</feature>
<evidence type="ECO:0008006" key="4">
    <source>
        <dbReference type="Google" id="ProtNLM"/>
    </source>
</evidence>